<keyword evidence="4" id="KW-1185">Reference proteome</keyword>
<reference evidence="2" key="2">
    <citation type="submission" date="2020-09" db="EMBL/GenBank/DDBJ databases">
        <authorList>
            <person name="Kikuchi T."/>
        </authorList>
    </citation>
    <scope>NUCLEOTIDE SEQUENCE</scope>
    <source>
        <strain evidence="2">Ka4C1</strain>
    </source>
</reference>
<feature type="compositionally biased region" description="Polar residues" evidence="1">
    <location>
        <begin position="64"/>
        <end position="79"/>
    </location>
</feature>
<reference evidence="5" key="1">
    <citation type="submission" date="2016-11" db="UniProtKB">
        <authorList>
            <consortium name="WormBaseParasite"/>
        </authorList>
    </citation>
    <scope>IDENTIFICATION</scope>
</reference>
<feature type="region of interest" description="Disordered" evidence="1">
    <location>
        <begin position="59"/>
        <end position="79"/>
    </location>
</feature>
<dbReference type="EMBL" id="CAJFCV020000004">
    <property type="protein sequence ID" value="CAG9113167.1"/>
    <property type="molecule type" value="Genomic_DNA"/>
</dbReference>
<dbReference type="Proteomes" id="UP000582659">
    <property type="component" value="Unassembled WGS sequence"/>
</dbReference>
<dbReference type="WBParaSite" id="BXY_1127700.1">
    <property type="protein sequence ID" value="BXY_1127700.1"/>
    <property type="gene ID" value="BXY_1127700"/>
</dbReference>
<accession>A0A1I7SE19</accession>
<feature type="region of interest" description="Disordered" evidence="1">
    <location>
        <begin position="30"/>
        <end position="49"/>
    </location>
</feature>
<dbReference type="EMBL" id="CAJFDI010000004">
    <property type="protein sequence ID" value="CAD5224405.1"/>
    <property type="molecule type" value="Genomic_DNA"/>
</dbReference>
<dbReference type="Proteomes" id="UP000095284">
    <property type="component" value="Unplaced"/>
</dbReference>
<feature type="compositionally biased region" description="Polar residues" evidence="1">
    <location>
        <begin position="30"/>
        <end position="46"/>
    </location>
</feature>
<dbReference type="AlphaFoldDB" id="A0A1I7SE19"/>
<evidence type="ECO:0000313" key="4">
    <source>
        <dbReference type="Proteomes" id="UP000659654"/>
    </source>
</evidence>
<evidence type="ECO:0000256" key="1">
    <source>
        <dbReference type="SAM" id="MobiDB-lite"/>
    </source>
</evidence>
<gene>
    <name evidence="2" type="ORF">BXYJ_LOCUS8027</name>
</gene>
<sequence length="97" mass="11182">MQDKPLRIRPDFDTDVLWKPPVARVRTISVDSNASEDSPNASSTGRRFSFTEMFTGPFHRKASLSESDGSTQRKSSITENVDFKEFMKRQKRILEEQ</sequence>
<evidence type="ECO:0000313" key="5">
    <source>
        <dbReference type="WBParaSite" id="BXY_1127700.1"/>
    </source>
</evidence>
<dbReference type="OrthoDB" id="5851272at2759"/>
<organism evidence="3 5">
    <name type="scientific">Bursaphelenchus xylophilus</name>
    <name type="common">Pinewood nematode worm</name>
    <name type="synonym">Aphelenchoides xylophilus</name>
    <dbReference type="NCBI Taxonomy" id="6326"/>
    <lineage>
        <taxon>Eukaryota</taxon>
        <taxon>Metazoa</taxon>
        <taxon>Ecdysozoa</taxon>
        <taxon>Nematoda</taxon>
        <taxon>Chromadorea</taxon>
        <taxon>Rhabditida</taxon>
        <taxon>Tylenchina</taxon>
        <taxon>Tylenchomorpha</taxon>
        <taxon>Aphelenchoidea</taxon>
        <taxon>Aphelenchoididae</taxon>
        <taxon>Bursaphelenchus</taxon>
    </lineage>
</organism>
<name>A0A1I7SE19_BURXY</name>
<protein>
    <submittedName>
        <fullName evidence="2">(pine wood nematode) hypothetical protein</fullName>
    </submittedName>
</protein>
<evidence type="ECO:0000313" key="2">
    <source>
        <dbReference type="EMBL" id="CAD5224405.1"/>
    </source>
</evidence>
<proteinExistence type="predicted"/>
<evidence type="ECO:0000313" key="3">
    <source>
        <dbReference type="Proteomes" id="UP000095284"/>
    </source>
</evidence>
<dbReference type="Proteomes" id="UP000659654">
    <property type="component" value="Unassembled WGS sequence"/>
</dbReference>